<feature type="region of interest" description="Disordered" evidence="1">
    <location>
        <begin position="350"/>
        <end position="372"/>
    </location>
</feature>
<feature type="compositionally biased region" description="Basic and acidic residues" evidence="1">
    <location>
        <begin position="130"/>
        <end position="139"/>
    </location>
</feature>
<accession>A0A1L9V802</accession>
<feature type="region of interest" description="Disordered" evidence="1">
    <location>
        <begin position="541"/>
        <end position="567"/>
    </location>
</feature>
<dbReference type="Proteomes" id="UP000184300">
    <property type="component" value="Unassembled WGS sequence"/>
</dbReference>
<keyword evidence="3" id="KW-1185">Reference proteome</keyword>
<evidence type="ECO:0000256" key="1">
    <source>
        <dbReference type="SAM" id="MobiDB-lite"/>
    </source>
</evidence>
<dbReference type="VEuPathDB" id="FungiDB:ASPGLDRAFT_29312"/>
<proteinExistence type="predicted"/>
<dbReference type="EMBL" id="KV878913">
    <property type="protein sequence ID" value="OJJ80025.1"/>
    <property type="molecule type" value="Genomic_DNA"/>
</dbReference>
<organism evidence="2 3">
    <name type="scientific">Aspergillus glaucus CBS 516.65</name>
    <dbReference type="NCBI Taxonomy" id="1160497"/>
    <lineage>
        <taxon>Eukaryota</taxon>
        <taxon>Fungi</taxon>
        <taxon>Dikarya</taxon>
        <taxon>Ascomycota</taxon>
        <taxon>Pezizomycotina</taxon>
        <taxon>Eurotiomycetes</taxon>
        <taxon>Eurotiomycetidae</taxon>
        <taxon>Eurotiales</taxon>
        <taxon>Aspergillaceae</taxon>
        <taxon>Aspergillus</taxon>
        <taxon>Aspergillus subgen. Aspergillus</taxon>
    </lineage>
</organism>
<feature type="compositionally biased region" description="Polar residues" evidence="1">
    <location>
        <begin position="190"/>
        <end position="199"/>
    </location>
</feature>
<feature type="compositionally biased region" description="Polar residues" evidence="1">
    <location>
        <begin position="67"/>
        <end position="79"/>
    </location>
</feature>
<feature type="compositionally biased region" description="Polar residues" evidence="1">
    <location>
        <begin position="42"/>
        <end position="58"/>
    </location>
</feature>
<sequence>MNWTGGRLQRHSKDPNALQKQRFAKPRSRRTDDAQIPEIFQKLSQFQGPKSRQRTLSGSYERRDQSSRNLHGRSNTPAYTSDEPPQVLSRLDRIKRQLLGTNDWAAIGVTRPVKMSFTPTEELERFGKRRKLTEADHNRLVSSGGRINQPRPRERARERASSEFGTIGNVDIQIHRPPADPASSSDSHNKTSNESSQSMLLDREDSNLTYRSSSTNGEAYGPSRGRTISSQLLLSSQNLPRQSPSLAPSDIALPVESVSQDKDQQYANRSSSHPYLQQSRSPTRLDSRTPSLHQPIPQFPRRFTIDDQIAAELEARPSRKMWDDHAQLHHSDTAGSYATSECSSEKMRNEHGLGCATSGTRSASSNQLSGWLPEPKHHIQRFVGQDDPWANTSFAVTMSGTFDCGQPTYDAELGLRMNASGSYTSPVEIFGQSVALDETVGDTQNQQQPVYNTNPRFNLPQNYITPSPQHTRTQEDMDPERHVLNEFVNRTVNQAFSDQPRRDFEIYKNTPFTPFCQGISRQPVQSNVDFLNDIAEQQTVYGQHPPSSASSKQKATDSRQKHIANLSSDPLSIGRTYRKPFEFYGRLGHELP</sequence>
<feature type="compositionally biased region" description="Polar residues" evidence="1">
    <location>
        <begin position="265"/>
        <end position="292"/>
    </location>
</feature>
<name>A0A1L9V802_ASPGL</name>
<feature type="compositionally biased region" description="Polar residues" evidence="1">
    <location>
        <begin position="541"/>
        <end position="553"/>
    </location>
</feature>
<gene>
    <name evidence="2" type="ORF">ASPGLDRAFT_29312</name>
</gene>
<feature type="compositionally biased region" description="Polar residues" evidence="1">
    <location>
        <begin position="357"/>
        <end position="369"/>
    </location>
</feature>
<dbReference type="OrthoDB" id="5426563at2759"/>
<dbReference type="RefSeq" id="XP_022396723.1">
    <property type="nucleotide sequence ID" value="XM_022543839.1"/>
</dbReference>
<reference evidence="3" key="1">
    <citation type="journal article" date="2017" name="Genome Biol.">
        <title>Comparative genomics reveals high biological diversity and specific adaptations in the industrially and medically important fungal genus Aspergillus.</title>
        <authorList>
            <person name="de Vries R.P."/>
            <person name="Riley R."/>
            <person name="Wiebenga A."/>
            <person name="Aguilar-Osorio G."/>
            <person name="Amillis S."/>
            <person name="Uchima C.A."/>
            <person name="Anderluh G."/>
            <person name="Asadollahi M."/>
            <person name="Askin M."/>
            <person name="Barry K."/>
            <person name="Battaglia E."/>
            <person name="Bayram O."/>
            <person name="Benocci T."/>
            <person name="Braus-Stromeyer S.A."/>
            <person name="Caldana C."/>
            <person name="Canovas D."/>
            <person name="Cerqueira G.C."/>
            <person name="Chen F."/>
            <person name="Chen W."/>
            <person name="Choi C."/>
            <person name="Clum A."/>
            <person name="Dos Santos R.A."/>
            <person name="Damasio A.R."/>
            <person name="Diallinas G."/>
            <person name="Emri T."/>
            <person name="Fekete E."/>
            <person name="Flipphi M."/>
            <person name="Freyberg S."/>
            <person name="Gallo A."/>
            <person name="Gournas C."/>
            <person name="Habgood R."/>
            <person name="Hainaut M."/>
            <person name="Harispe M.L."/>
            <person name="Henrissat B."/>
            <person name="Hilden K.S."/>
            <person name="Hope R."/>
            <person name="Hossain A."/>
            <person name="Karabika E."/>
            <person name="Karaffa L."/>
            <person name="Karanyi Z."/>
            <person name="Krasevec N."/>
            <person name="Kuo A."/>
            <person name="Kusch H."/>
            <person name="LaButti K."/>
            <person name="Lagendijk E.L."/>
            <person name="Lapidus A."/>
            <person name="Levasseur A."/>
            <person name="Lindquist E."/>
            <person name="Lipzen A."/>
            <person name="Logrieco A.F."/>
            <person name="MacCabe A."/>
            <person name="Maekelae M.R."/>
            <person name="Malavazi I."/>
            <person name="Melin P."/>
            <person name="Meyer V."/>
            <person name="Mielnichuk N."/>
            <person name="Miskei M."/>
            <person name="Molnar A.P."/>
            <person name="Mule G."/>
            <person name="Ngan C.Y."/>
            <person name="Orejas M."/>
            <person name="Orosz E."/>
            <person name="Ouedraogo J.P."/>
            <person name="Overkamp K.M."/>
            <person name="Park H.-S."/>
            <person name="Perrone G."/>
            <person name="Piumi F."/>
            <person name="Punt P.J."/>
            <person name="Ram A.F."/>
            <person name="Ramon A."/>
            <person name="Rauscher S."/>
            <person name="Record E."/>
            <person name="Riano-Pachon D.M."/>
            <person name="Robert V."/>
            <person name="Roehrig J."/>
            <person name="Ruller R."/>
            <person name="Salamov A."/>
            <person name="Salih N.S."/>
            <person name="Samson R.A."/>
            <person name="Sandor E."/>
            <person name="Sanguinetti M."/>
            <person name="Schuetze T."/>
            <person name="Sepcic K."/>
            <person name="Shelest E."/>
            <person name="Sherlock G."/>
            <person name="Sophianopoulou V."/>
            <person name="Squina F.M."/>
            <person name="Sun H."/>
            <person name="Susca A."/>
            <person name="Todd R.B."/>
            <person name="Tsang A."/>
            <person name="Unkles S.E."/>
            <person name="van de Wiele N."/>
            <person name="van Rossen-Uffink D."/>
            <person name="Oliveira J.V."/>
            <person name="Vesth T.C."/>
            <person name="Visser J."/>
            <person name="Yu J.-H."/>
            <person name="Zhou M."/>
            <person name="Andersen M.R."/>
            <person name="Archer D.B."/>
            <person name="Baker S.E."/>
            <person name="Benoit I."/>
            <person name="Brakhage A.A."/>
            <person name="Braus G.H."/>
            <person name="Fischer R."/>
            <person name="Frisvad J.C."/>
            <person name="Goldman G.H."/>
            <person name="Houbraken J."/>
            <person name="Oakley B."/>
            <person name="Pocsi I."/>
            <person name="Scazzocchio C."/>
            <person name="Seiboth B."/>
            <person name="vanKuyk P.A."/>
            <person name="Wortman J."/>
            <person name="Dyer P.S."/>
            <person name="Grigoriev I.V."/>
        </authorList>
    </citation>
    <scope>NUCLEOTIDE SEQUENCE [LARGE SCALE GENOMIC DNA]</scope>
    <source>
        <strain evidence="3">CBS 516.65</strain>
    </source>
</reference>
<feature type="region of interest" description="Disordered" evidence="1">
    <location>
        <begin position="259"/>
        <end position="298"/>
    </location>
</feature>
<evidence type="ECO:0000313" key="3">
    <source>
        <dbReference type="Proteomes" id="UP000184300"/>
    </source>
</evidence>
<dbReference type="GeneID" id="34460100"/>
<dbReference type="AlphaFoldDB" id="A0A1L9V802"/>
<feature type="compositionally biased region" description="Basic and acidic residues" evidence="1">
    <location>
        <begin position="151"/>
        <end position="161"/>
    </location>
</feature>
<feature type="region of interest" description="Disordered" evidence="1">
    <location>
        <begin position="1"/>
        <end position="86"/>
    </location>
</feature>
<protein>
    <submittedName>
        <fullName evidence="2">Uncharacterized protein</fullName>
    </submittedName>
</protein>
<feature type="region of interest" description="Disordered" evidence="1">
    <location>
        <begin position="130"/>
        <end position="204"/>
    </location>
</feature>
<evidence type="ECO:0000313" key="2">
    <source>
        <dbReference type="EMBL" id="OJJ80025.1"/>
    </source>
</evidence>